<evidence type="ECO:0000256" key="1">
    <source>
        <dbReference type="HAMAP-Rule" id="MF_01845"/>
    </source>
</evidence>
<keyword evidence="4" id="KW-1185">Reference proteome</keyword>
<name>A0AAE3DEJ8_9FIRM</name>
<keyword evidence="3" id="KW-0456">Lyase</keyword>
<dbReference type="Pfam" id="PF03313">
    <property type="entry name" value="SDH_alpha"/>
    <property type="match status" value="1"/>
</dbReference>
<sequence length="430" mass="45717">MGRKGIAIMLDERKEEAFCTILREELQLATGCTEPIAVAYCAARLRQVLGQRPCRILAEVSGNILKNVKSVVVPNTGGRRGLPAAIAVGMVAGDPEARLQVIAHVTEADAPAIGDYLDSTDIRIDCPPTPRMLDIRLTGWAGDHKAVVHVANNHTNIIYVERDGEVLLEKPHSDSAEDNLQDKSVLNVRDILTFAETVDVSRIEDSVGRQLECNTAIAREGLRGDWGANIGSTLLLSGGDVETEARAWAAAGSDARMNGCEMPVVICSGSGNQGITASVPVWRYGVQTGRDRETILRAVCLSDLITIHQKTGIGRLSAYCGAVSAGVGAGCGIAWLRGADYEGICHTITNAAAMISGCICDGAKASCASKIAMGVETGILGYNMYLRGNSFRPGDGIVGRDVEETIRNVGILASQGMKETDRVILKIMTE</sequence>
<dbReference type="GO" id="GO:0019450">
    <property type="term" value="P:L-cysteine catabolic process to pyruvate"/>
    <property type="evidence" value="ECO:0007669"/>
    <property type="project" value="TreeGrafter"/>
</dbReference>
<dbReference type="EMBL" id="JAJEPW010000023">
    <property type="protein sequence ID" value="MCC2129635.1"/>
    <property type="molecule type" value="Genomic_DNA"/>
</dbReference>
<dbReference type="PIRSF" id="PIRSF006054">
    <property type="entry name" value="UCP006054"/>
    <property type="match status" value="1"/>
</dbReference>
<feature type="domain" description="Serine dehydratase-like alpha subunit" evidence="2">
    <location>
        <begin position="169"/>
        <end position="426"/>
    </location>
</feature>
<accession>A0AAE3DEJ8</accession>
<reference evidence="3" key="1">
    <citation type="submission" date="2021-10" db="EMBL/GenBank/DDBJ databases">
        <title>Anaerobic single-cell dispensing facilitates the cultivation of human gut bacteria.</title>
        <authorList>
            <person name="Afrizal A."/>
        </authorList>
    </citation>
    <scope>NUCLEOTIDE SEQUENCE</scope>
    <source>
        <strain evidence="3">CLA-AA-H272</strain>
    </source>
</reference>
<comment type="caution">
    <text evidence="3">The sequence shown here is derived from an EMBL/GenBank/DDBJ whole genome shotgun (WGS) entry which is preliminary data.</text>
</comment>
<comment type="similarity">
    <text evidence="1">Belongs to the UPF0597 family.</text>
</comment>
<gene>
    <name evidence="3" type="ORF">LKD37_08920</name>
</gene>
<proteinExistence type="inferred from homology"/>
<dbReference type="RefSeq" id="WP_302928913.1">
    <property type="nucleotide sequence ID" value="NZ_JAJEPW010000023.1"/>
</dbReference>
<evidence type="ECO:0000313" key="4">
    <source>
        <dbReference type="Proteomes" id="UP001199319"/>
    </source>
</evidence>
<dbReference type="InterPro" id="IPR005130">
    <property type="entry name" value="Ser_deHydtase-like_asu"/>
</dbReference>
<evidence type="ECO:0000313" key="3">
    <source>
        <dbReference type="EMBL" id="MCC2129635.1"/>
    </source>
</evidence>
<organism evidence="3 4">
    <name type="scientific">Brotocaccenecus cirricatena</name>
    <dbReference type="NCBI Taxonomy" id="3064195"/>
    <lineage>
        <taxon>Bacteria</taxon>
        <taxon>Bacillati</taxon>
        <taxon>Bacillota</taxon>
        <taxon>Clostridia</taxon>
        <taxon>Eubacteriales</taxon>
        <taxon>Oscillospiraceae</taxon>
        <taxon>Brotocaccenecus</taxon>
    </lineage>
</organism>
<evidence type="ECO:0000259" key="2">
    <source>
        <dbReference type="Pfam" id="PF03313"/>
    </source>
</evidence>
<dbReference type="HAMAP" id="MF_01845">
    <property type="entry name" value="UPF0597"/>
    <property type="match status" value="1"/>
</dbReference>
<protein>
    <recommendedName>
        <fullName evidence="1">UPF0597 protein LKD37_08920</fullName>
    </recommendedName>
</protein>
<dbReference type="Proteomes" id="UP001199319">
    <property type="component" value="Unassembled WGS sequence"/>
</dbReference>
<dbReference type="GO" id="GO:0080146">
    <property type="term" value="F:L-cysteine desulfhydrase activity"/>
    <property type="evidence" value="ECO:0007669"/>
    <property type="project" value="TreeGrafter"/>
</dbReference>
<dbReference type="InterPro" id="IPR021144">
    <property type="entry name" value="UPF0597"/>
</dbReference>
<dbReference type="PANTHER" id="PTHR30501:SF2">
    <property type="entry name" value="UPF0597 PROTEIN YHAM"/>
    <property type="match status" value="1"/>
</dbReference>
<dbReference type="PANTHER" id="PTHR30501">
    <property type="entry name" value="UPF0597 PROTEIN YHAM"/>
    <property type="match status" value="1"/>
</dbReference>
<dbReference type="AlphaFoldDB" id="A0AAE3DEJ8"/>